<feature type="region of interest" description="Disordered" evidence="2">
    <location>
        <begin position="675"/>
        <end position="711"/>
    </location>
</feature>
<dbReference type="AlphaFoldDB" id="A0AAW0C5G1"/>
<dbReference type="GO" id="GO:0003677">
    <property type="term" value="F:DNA binding"/>
    <property type="evidence" value="ECO:0007669"/>
    <property type="project" value="InterPro"/>
</dbReference>
<reference evidence="5 6" key="1">
    <citation type="submission" date="2024-01" db="EMBL/GenBank/DDBJ databases">
        <title>A draft genome for a cacao thread blight-causing isolate of Paramarasmius palmivorus.</title>
        <authorList>
            <person name="Baruah I.K."/>
            <person name="Bukari Y."/>
            <person name="Amoako-Attah I."/>
            <person name="Meinhardt L.W."/>
            <person name="Bailey B.A."/>
            <person name="Cohen S.P."/>
        </authorList>
    </citation>
    <scope>NUCLEOTIDE SEQUENCE [LARGE SCALE GENOMIC DNA]</scope>
    <source>
        <strain evidence="5 6">GH-12</strain>
    </source>
</reference>
<dbReference type="Pfam" id="PF04082">
    <property type="entry name" value="Fungal_trans"/>
    <property type="match status" value="1"/>
</dbReference>
<dbReference type="InterPro" id="IPR050987">
    <property type="entry name" value="AtrR-like"/>
</dbReference>
<dbReference type="InterPro" id="IPR036864">
    <property type="entry name" value="Zn2-C6_fun-type_DNA-bd_sf"/>
</dbReference>
<feature type="compositionally biased region" description="Low complexity" evidence="2">
    <location>
        <begin position="688"/>
        <end position="705"/>
    </location>
</feature>
<dbReference type="Proteomes" id="UP001383192">
    <property type="component" value="Unassembled WGS sequence"/>
</dbReference>
<keyword evidence="1" id="KW-0539">Nucleus</keyword>
<evidence type="ECO:0000313" key="6">
    <source>
        <dbReference type="Proteomes" id="UP001383192"/>
    </source>
</evidence>
<keyword evidence="3" id="KW-0472">Membrane</keyword>
<dbReference type="CDD" id="cd12148">
    <property type="entry name" value="fungal_TF_MHR"/>
    <property type="match status" value="1"/>
</dbReference>
<feature type="domain" description="Xylanolytic transcriptional activator regulatory" evidence="4">
    <location>
        <begin position="374"/>
        <end position="447"/>
    </location>
</feature>
<evidence type="ECO:0000256" key="3">
    <source>
        <dbReference type="SAM" id="Phobius"/>
    </source>
</evidence>
<dbReference type="EMBL" id="JAYKXP010000056">
    <property type="protein sequence ID" value="KAK7034658.1"/>
    <property type="molecule type" value="Genomic_DNA"/>
</dbReference>
<dbReference type="GO" id="GO:0006351">
    <property type="term" value="P:DNA-templated transcription"/>
    <property type="evidence" value="ECO:0007669"/>
    <property type="project" value="InterPro"/>
</dbReference>
<evidence type="ECO:0000256" key="1">
    <source>
        <dbReference type="ARBA" id="ARBA00023242"/>
    </source>
</evidence>
<evidence type="ECO:0000259" key="4">
    <source>
        <dbReference type="SMART" id="SM00906"/>
    </source>
</evidence>
<name>A0AAW0C5G1_9AGAR</name>
<dbReference type="InterPro" id="IPR007219">
    <property type="entry name" value="XnlR_reg_dom"/>
</dbReference>
<keyword evidence="3" id="KW-0812">Transmembrane</keyword>
<gene>
    <name evidence="5" type="primary">GIN1_17</name>
    <name evidence="5" type="ORF">VNI00_012300</name>
</gene>
<feature type="compositionally biased region" description="Polar residues" evidence="2">
    <location>
        <begin position="147"/>
        <end position="164"/>
    </location>
</feature>
<dbReference type="GO" id="GO:0008270">
    <property type="term" value="F:zinc ion binding"/>
    <property type="evidence" value="ECO:0007669"/>
    <property type="project" value="InterPro"/>
</dbReference>
<sequence length="882" mass="99413">MDDDDSSQAHDFPAKKRRLQNACDECRKRKSRLVPTTLRGDTVNDELSDTGDSANMPGNICTNCLSFRTECTHVLAMAKKKRGPPRGTPRGQKTVQSIVKSILSTSKPFVVPEDPENLRQILFDLAHRVTTLEEELEEARRSKVPESRSSNVADTPSPSTTFEGSSPPPAGSYNDLDAHCLENLEGLTEYVRQLHIDQVQARHFGSSSDQLLTLSAMVAKAQATGTSSTTITVRRHAFWHIHSWQAERPEPYPDYAFPEDDLMKDLINLFFENVNTFLPVLHQKVFEKSIAEGLHHRDRYFAAVLLCVCACGSRYSKDSRVFDDPKTEVSAGWKWYRQIRLLRSTFLAPPTLYELQLYCLAIFFIQDTSTPEACWNLLGIGIRCAQDLGVHRKPPPDMKPTVESQLWNRVFWALISIDVIMSAFLGRPRASNADDFDLPLPIECDDEYWETEDPEQAFKQPLGKPCKLSFWVSFLKLLDIIGFAQRTIYAVRKPEMWAKLGMSGPEWNEKIVLQLDSSLNAWIDTIPEHLKWDPNKQDPLFFNQSTTLYVTYYWVQILIHRPFISPVNEEAVLTFPSLSICANAARSCCHLVEIQQRRTYLPFPTVLSALYISAIVLLLNVWRGKKMNTTPDVNKEMVDVWRCFELLKQFEPRHQIAGRFRDILGEMLSVGDLPRNRKRRQLDSDSGSSTDVDATESTSTTSTVVGGRPMAGTRRASAAMDAMSKPIHQLSTLQDFGDIGTESTFSLPIRSDELGSLPLHEAFVVPGYQGMDFAWPTDFDPLGSPQQNQAPDNGTFNNSPTMISQESSYTNRYMAESLSTAFGPIGSFSYPGLPANSMQSVSFPDLTYSGTTDDSNHNVPWNEWSSYMAGLDQVIQPNYAAR</sequence>
<dbReference type="Gene3D" id="4.10.240.10">
    <property type="entry name" value="Zn(2)-C6 fungal-type DNA-binding domain"/>
    <property type="match status" value="1"/>
</dbReference>
<keyword evidence="6" id="KW-1185">Reference proteome</keyword>
<feature type="transmembrane region" description="Helical" evidence="3">
    <location>
        <begin position="600"/>
        <end position="622"/>
    </location>
</feature>
<feature type="region of interest" description="Disordered" evidence="2">
    <location>
        <begin position="136"/>
        <end position="176"/>
    </location>
</feature>
<protein>
    <submittedName>
        <fullName evidence="5">Gypsy retrotransposon integrase-like protein 1</fullName>
    </submittedName>
</protein>
<organism evidence="5 6">
    <name type="scientific">Paramarasmius palmivorus</name>
    <dbReference type="NCBI Taxonomy" id="297713"/>
    <lineage>
        <taxon>Eukaryota</taxon>
        <taxon>Fungi</taxon>
        <taxon>Dikarya</taxon>
        <taxon>Basidiomycota</taxon>
        <taxon>Agaricomycotina</taxon>
        <taxon>Agaricomycetes</taxon>
        <taxon>Agaricomycetidae</taxon>
        <taxon>Agaricales</taxon>
        <taxon>Marasmiineae</taxon>
        <taxon>Marasmiaceae</taxon>
        <taxon>Paramarasmius</taxon>
    </lineage>
</organism>
<keyword evidence="3" id="KW-1133">Transmembrane helix</keyword>
<dbReference type="PANTHER" id="PTHR46910:SF38">
    <property type="entry name" value="ZN(2)-C6 FUNGAL-TYPE DOMAIN-CONTAINING PROTEIN"/>
    <property type="match status" value="1"/>
</dbReference>
<evidence type="ECO:0000256" key="2">
    <source>
        <dbReference type="SAM" id="MobiDB-lite"/>
    </source>
</evidence>
<dbReference type="GO" id="GO:0000981">
    <property type="term" value="F:DNA-binding transcription factor activity, RNA polymerase II-specific"/>
    <property type="evidence" value="ECO:0007669"/>
    <property type="project" value="InterPro"/>
</dbReference>
<evidence type="ECO:0000313" key="5">
    <source>
        <dbReference type="EMBL" id="KAK7034658.1"/>
    </source>
</evidence>
<dbReference type="SMART" id="SM00906">
    <property type="entry name" value="Fungal_trans"/>
    <property type="match status" value="1"/>
</dbReference>
<dbReference type="PANTHER" id="PTHR46910">
    <property type="entry name" value="TRANSCRIPTION FACTOR PDR1"/>
    <property type="match status" value="1"/>
</dbReference>
<comment type="caution">
    <text evidence="5">The sequence shown here is derived from an EMBL/GenBank/DDBJ whole genome shotgun (WGS) entry which is preliminary data.</text>
</comment>
<accession>A0AAW0C5G1</accession>
<proteinExistence type="predicted"/>